<dbReference type="EMBL" id="JACEIK010021934">
    <property type="protein sequence ID" value="MCE5166350.1"/>
    <property type="molecule type" value="Genomic_DNA"/>
</dbReference>
<keyword evidence="2" id="KW-1185">Reference proteome</keyword>
<feature type="non-terminal residue" evidence="1">
    <location>
        <position position="1"/>
    </location>
</feature>
<protein>
    <submittedName>
        <fullName evidence="1">Uncharacterized protein</fullName>
    </submittedName>
</protein>
<proteinExistence type="predicted"/>
<accession>A0ABS8Y6W4</accession>
<sequence>LIKFNVFGRETIFDCECFHLITGLNIFDGDFDCVSARPNRLLKCYFLDHERIKVVELMKLLEFSSSNYTFGFWDKPIDLVKFAELYIVERVLLGHDLLSGKTETLSQVELDLEIVATTDVDCIFLESEDVGYPGGKVCNKRLKIDERKKPDADAPFGTITSPVDIRLSVGTDIYCTAEYV</sequence>
<evidence type="ECO:0000313" key="1">
    <source>
        <dbReference type="EMBL" id="MCE5166350.1"/>
    </source>
</evidence>
<evidence type="ECO:0000313" key="2">
    <source>
        <dbReference type="Proteomes" id="UP000823775"/>
    </source>
</evidence>
<gene>
    <name evidence="1" type="ORF">HAX54_017865</name>
</gene>
<reference evidence="1 2" key="1">
    <citation type="journal article" date="2021" name="BMC Genomics">
        <title>Datura genome reveals duplications of psychoactive alkaloid biosynthetic genes and high mutation rate following tissue culture.</title>
        <authorList>
            <person name="Rajewski A."/>
            <person name="Carter-House D."/>
            <person name="Stajich J."/>
            <person name="Litt A."/>
        </authorList>
    </citation>
    <scope>NUCLEOTIDE SEQUENCE [LARGE SCALE GENOMIC DNA]</scope>
    <source>
        <strain evidence="1">AR-01</strain>
    </source>
</reference>
<organism evidence="1 2">
    <name type="scientific">Datura stramonium</name>
    <name type="common">Jimsonweed</name>
    <name type="synonym">Common thornapple</name>
    <dbReference type="NCBI Taxonomy" id="4076"/>
    <lineage>
        <taxon>Eukaryota</taxon>
        <taxon>Viridiplantae</taxon>
        <taxon>Streptophyta</taxon>
        <taxon>Embryophyta</taxon>
        <taxon>Tracheophyta</taxon>
        <taxon>Spermatophyta</taxon>
        <taxon>Magnoliopsida</taxon>
        <taxon>eudicotyledons</taxon>
        <taxon>Gunneridae</taxon>
        <taxon>Pentapetalae</taxon>
        <taxon>asterids</taxon>
        <taxon>lamiids</taxon>
        <taxon>Solanales</taxon>
        <taxon>Solanaceae</taxon>
        <taxon>Solanoideae</taxon>
        <taxon>Datureae</taxon>
        <taxon>Datura</taxon>
    </lineage>
</organism>
<dbReference type="Proteomes" id="UP000823775">
    <property type="component" value="Unassembled WGS sequence"/>
</dbReference>
<comment type="caution">
    <text evidence="1">The sequence shown here is derived from an EMBL/GenBank/DDBJ whole genome shotgun (WGS) entry which is preliminary data.</text>
</comment>
<name>A0ABS8Y6W4_DATST</name>